<evidence type="ECO:0008006" key="4">
    <source>
        <dbReference type="Google" id="ProtNLM"/>
    </source>
</evidence>
<reference evidence="2 3" key="2">
    <citation type="journal article" date="2015" name="Genome Announc.">
        <title>Complete Genome Sequence of Coriobacteriaceae Strain 68-1-3, a Novel Mucus-Degrading Isolate from the Swine Intestinal Tract.</title>
        <authorList>
            <person name="Looft T."/>
            <person name="Bayles D.O."/>
            <person name="Alt D.P."/>
            <person name="Stanton T.B."/>
        </authorList>
    </citation>
    <scope>NUCLEOTIDE SEQUENCE [LARGE SCALE GENOMIC DNA]</scope>
    <source>
        <strain evidence="2 3">68-1-3</strain>
    </source>
</reference>
<evidence type="ECO:0000313" key="2">
    <source>
        <dbReference type="EMBL" id="AJC12589.1"/>
    </source>
</evidence>
<feature type="transmembrane region" description="Helical" evidence="1">
    <location>
        <begin position="6"/>
        <end position="21"/>
    </location>
</feature>
<dbReference type="HOGENOM" id="CLU_134280_2_0_11"/>
<keyword evidence="1" id="KW-0472">Membrane</keyword>
<gene>
    <name evidence="2" type="ORF">JI75_07915</name>
</gene>
<accession>A0A0A8B5I9</accession>
<evidence type="ECO:0000256" key="1">
    <source>
        <dbReference type="SAM" id="Phobius"/>
    </source>
</evidence>
<dbReference type="KEGG" id="cbac:JI75_07915"/>
<feature type="transmembrane region" description="Helical" evidence="1">
    <location>
        <begin position="66"/>
        <end position="84"/>
    </location>
</feature>
<organism evidence="2 3">
    <name type="scientific">Berryella intestinalis</name>
    <dbReference type="NCBI Taxonomy" id="1531429"/>
    <lineage>
        <taxon>Bacteria</taxon>
        <taxon>Bacillati</taxon>
        <taxon>Actinomycetota</taxon>
        <taxon>Coriobacteriia</taxon>
        <taxon>Eggerthellales</taxon>
        <taxon>Eggerthellaceae</taxon>
        <taxon>Berryella</taxon>
    </lineage>
</organism>
<dbReference type="EMBL" id="CP009302">
    <property type="protein sequence ID" value="AJC12589.1"/>
    <property type="molecule type" value="Genomic_DNA"/>
</dbReference>
<keyword evidence="1" id="KW-1133">Transmembrane helix</keyword>
<evidence type="ECO:0000313" key="3">
    <source>
        <dbReference type="Proteomes" id="UP000031121"/>
    </source>
</evidence>
<proteinExistence type="predicted"/>
<sequence>MLVFVLVTGAILTFAFILVKIRHEKLKVDEAMFWFFFALALVILSVFPQIAFFFSDLLDIESPSNFVFLCVIAILVVRGFYSTMELSSLKKKVAELAQDRALRDLRDREL</sequence>
<feature type="transmembrane region" description="Helical" evidence="1">
    <location>
        <begin position="33"/>
        <end position="54"/>
    </location>
</feature>
<dbReference type="STRING" id="1531429.JI75_07915"/>
<dbReference type="Proteomes" id="UP000031121">
    <property type="component" value="Chromosome"/>
</dbReference>
<name>A0A0A8B5I9_9ACTN</name>
<dbReference type="AlphaFoldDB" id="A0A0A8B5I9"/>
<protein>
    <recommendedName>
        <fullName evidence="4">DUF2304 domain-containing protein</fullName>
    </recommendedName>
</protein>
<dbReference type="RefSeq" id="WP_039690017.1">
    <property type="nucleotide sequence ID" value="NZ_CP009302.1"/>
</dbReference>
<keyword evidence="3" id="KW-1185">Reference proteome</keyword>
<dbReference type="InterPro" id="IPR019277">
    <property type="entry name" value="DUF2304"/>
</dbReference>
<dbReference type="OrthoDB" id="3186517at2"/>
<reference evidence="3" key="1">
    <citation type="submission" date="2014-08" db="EMBL/GenBank/DDBJ databases">
        <title>Coriobacteriaceae sp. complete genome.</title>
        <authorList>
            <person name="Looft T."/>
            <person name="Bayles D.O."/>
            <person name="Stanton T.B."/>
        </authorList>
    </citation>
    <scope>NUCLEOTIDE SEQUENCE [LARGE SCALE GENOMIC DNA]</scope>
    <source>
        <strain evidence="3">68-1-3</strain>
    </source>
</reference>
<keyword evidence="1" id="KW-0812">Transmembrane</keyword>
<dbReference type="Pfam" id="PF10066">
    <property type="entry name" value="DUF2304"/>
    <property type="match status" value="1"/>
</dbReference>